<proteinExistence type="inferred from homology"/>
<dbReference type="EMBL" id="BGZO01000006">
    <property type="protein sequence ID" value="GBR75689.1"/>
    <property type="molecule type" value="Genomic_DNA"/>
</dbReference>
<dbReference type="CDD" id="cd10456">
    <property type="entry name" value="GIY-YIG_UPF0213"/>
    <property type="match status" value="1"/>
</dbReference>
<name>A0A388TF65_9BACT</name>
<dbReference type="AlphaFoldDB" id="A0A388TF65"/>
<evidence type="ECO:0000256" key="1">
    <source>
        <dbReference type="ARBA" id="ARBA00007435"/>
    </source>
</evidence>
<gene>
    <name evidence="3" type="ORF">NO2_0339</name>
</gene>
<sequence length="87" mass="9767">MYSVYILQCVDGTYYTGIALNTAARLAAHNAGRGAKYTRGRRPVKLVYQENGYDRGTALRREQEIKNLSRPEKVVLLRLTCAAETDS</sequence>
<accession>A0A388TF65</accession>
<reference evidence="3 4" key="1">
    <citation type="journal article" date="2019" name="ISME J.">
        <title>Genome analyses of uncultured TG2/ZB3 bacteria in 'Margulisbacteria' specifically attached to ectosymbiotic spirochetes of protists in the termite gut.</title>
        <authorList>
            <person name="Utami Y.D."/>
            <person name="Kuwahara H."/>
            <person name="Igai K."/>
            <person name="Murakami T."/>
            <person name="Sugaya K."/>
            <person name="Morikawa T."/>
            <person name="Nagura Y."/>
            <person name="Yuki M."/>
            <person name="Deevong P."/>
            <person name="Inoue T."/>
            <person name="Kihara K."/>
            <person name="Lo N."/>
            <person name="Yamada A."/>
            <person name="Ohkuma M."/>
            <person name="Hongoh Y."/>
        </authorList>
    </citation>
    <scope>NUCLEOTIDE SEQUENCE [LARGE SCALE GENOMIC DNA]</scope>
    <source>
        <strain evidence="3">NkOx7-02</strain>
    </source>
</reference>
<evidence type="ECO:0000313" key="4">
    <source>
        <dbReference type="Proteomes" id="UP000275925"/>
    </source>
</evidence>
<dbReference type="InterPro" id="IPR000305">
    <property type="entry name" value="GIY-YIG_endonuc"/>
</dbReference>
<evidence type="ECO:0000259" key="2">
    <source>
        <dbReference type="PROSITE" id="PS50164"/>
    </source>
</evidence>
<dbReference type="InterPro" id="IPR050190">
    <property type="entry name" value="UPF0213_domain"/>
</dbReference>
<dbReference type="InterPro" id="IPR035901">
    <property type="entry name" value="GIY-YIG_endonuc_sf"/>
</dbReference>
<dbReference type="Pfam" id="PF01541">
    <property type="entry name" value="GIY-YIG"/>
    <property type="match status" value="1"/>
</dbReference>
<protein>
    <submittedName>
        <fullName evidence="3">Protein UPF0213</fullName>
    </submittedName>
</protein>
<comment type="similarity">
    <text evidence="1">Belongs to the UPF0213 family.</text>
</comment>
<keyword evidence="4" id="KW-1185">Reference proteome</keyword>
<feature type="domain" description="GIY-YIG" evidence="2">
    <location>
        <begin position="1"/>
        <end position="75"/>
    </location>
</feature>
<evidence type="ECO:0000313" key="3">
    <source>
        <dbReference type="EMBL" id="GBR75689.1"/>
    </source>
</evidence>
<dbReference type="PANTHER" id="PTHR34477:SF1">
    <property type="entry name" value="UPF0213 PROTEIN YHBQ"/>
    <property type="match status" value="1"/>
</dbReference>
<dbReference type="PANTHER" id="PTHR34477">
    <property type="entry name" value="UPF0213 PROTEIN YHBQ"/>
    <property type="match status" value="1"/>
</dbReference>
<dbReference type="Gene3D" id="3.40.1440.10">
    <property type="entry name" value="GIY-YIG endonuclease"/>
    <property type="match status" value="1"/>
</dbReference>
<dbReference type="Proteomes" id="UP000275925">
    <property type="component" value="Unassembled WGS sequence"/>
</dbReference>
<comment type="caution">
    <text evidence="3">The sequence shown here is derived from an EMBL/GenBank/DDBJ whole genome shotgun (WGS) entry which is preliminary data.</text>
</comment>
<organism evidence="3 4">
    <name type="scientific">Candidatus Termititenax persephonae</name>
    <dbReference type="NCBI Taxonomy" id="2218525"/>
    <lineage>
        <taxon>Bacteria</taxon>
        <taxon>Bacillati</taxon>
        <taxon>Candidatus Margulisiibacteriota</taxon>
        <taxon>Candidatus Termititenacia</taxon>
        <taxon>Candidatus Termititenacales</taxon>
        <taxon>Candidatus Termititenacaceae</taxon>
        <taxon>Candidatus Termititenax</taxon>
    </lineage>
</organism>
<dbReference type="SUPFAM" id="SSF82771">
    <property type="entry name" value="GIY-YIG endonuclease"/>
    <property type="match status" value="1"/>
</dbReference>
<dbReference type="PROSITE" id="PS50164">
    <property type="entry name" value="GIY_YIG"/>
    <property type="match status" value="1"/>
</dbReference>